<proteinExistence type="predicted"/>
<feature type="region of interest" description="Disordered" evidence="3">
    <location>
        <begin position="204"/>
        <end position="226"/>
    </location>
</feature>
<feature type="region of interest" description="Disordered" evidence="3">
    <location>
        <begin position="262"/>
        <end position="282"/>
    </location>
</feature>
<evidence type="ECO:0000259" key="4">
    <source>
        <dbReference type="SMART" id="SM00300"/>
    </source>
</evidence>
<evidence type="ECO:0000256" key="3">
    <source>
        <dbReference type="SAM" id="MobiDB-lite"/>
    </source>
</evidence>
<dbReference type="InterPro" id="IPR044251">
    <property type="entry name" value="LHP1-like"/>
</dbReference>
<evidence type="ECO:0000256" key="1">
    <source>
        <dbReference type="ARBA" id="ARBA00004123"/>
    </source>
</evidence>
<dbReference type="PANTHER" id="PTHR47240">
    <property type="entry name" value="CHROMO DOMAIN-CONTAINING PROTEIN LHP1"/>
    <property type="match status" value="1"/>
</dbReference>
<gene>
    <name evidence="5" type="ORF">ACH5RR_023689</name>
</gene>
<protein>
    <recommendedName>
        <fullName evidence="4">Chromo shadow domain-containing protein</fullName>
    </recommendedName>
</protein>
<organism evidence="5 6">
    <name type="scientific">Cinchona calisaya</name>
    <dbReference type="NCBI Taxonomy" id="153742"/>
    <lineage>
        <taxon>Eukaryota</taxon>
        <taxon>Viridiplantae</taxon>
        <taxon>Streptophyta</taxon>
        <taxon>Embryophyta</taxon>
        <taxon>Tracheophyta</taxon>
        <taxon>Spermatophyta</taxon>
        <taxon>Magnoliopsida</taxon>
        <taxon>eudicotyledons</taxon>
        <taxon>Gunneridae</taxon>
        <taxon>Pentapetalae</taxon>
        <taxon>asterids</taxon>
        <taxon>lamiids</taxon>
        <taxon>Gentianales</taxon>
        <taxon>Rubiaceae</taxon>
        <taxon>Cinchonoideae</taxon>
        <taxon>Cinchoneae</taxon>
        <taxon>Cinchona</taxon>
    </lineage>
</organism>
<keyword evidence="6" id="KW-1185">Reference proteome</keyword>
<dbReference type="Proteomes" id="UP001630127">
    <property type="component" value="Unassembled WGS sequence"/>
</dbReference>
<name>A0ABD2ZEI4_9GENT</name>
<keyword evidence="2" id="KW-0539">Nucleus</keyword>
<comment type="caution">
    <text evidence="5">The sequence shown here is derived from an EMBL/GenBank/DDBJ whole genome shotgun (WGS) entry which is preliminary data.</text>
</comment>
<accession>A0ABD2ZEI4</accession>
<dbReference type="GO" id="GO:0005634">
    <property type="term" value="C:nucleus"/>
    <property type="evidence" value="ECO:0007669"/>
    <property type="project" value="UniProtKB-SubCell"/>
</dbReference>
<feature type="compositionally biased region" description="Basic residues" evidence="3">
    <location>
        <begin position="264"/>
        <end position="282"/>
    </location>
</feature>
<sequence>MVKKLNENAVKLVIYRTDEMEEQIESDLKISELKGASTMNDDCVDKFIVDLQEAQLSQQDGLSIGLQMADGAEPVQSGRFTGAKRRKSGSVKRFKQEIGSGVPDDRRNGVAVGFDSMANDLNRITRVESSRNICDIIEIIKPVSYSSSITSNIQDFSVTFMAKRSDGEVVLVDNKFLKANYPVLRETEYRKTLKAGKKRTSVDLLPLPEPTADGGGGDGGKCGEDDPALPLPFDAQAEDDRLKQLEKGVLLLALNRNALPSQCRGKKKKTRKRGKKRMKNRRVRRETMTILRSFILKRLRGKKETEMETDMMTKG</sequence>
<evidence type="ECO:0000313" key="5">
    <source>
        <dbReference type="EMBL" id="KAL3516787.1"/>
    </source>
</evidence>
<dbReference type="PANTHER" id="PTHR47240:SF2">
    <property type="entry name" value="CHROMO DOMAIN-CONTAINING PROTEIN LHP1"/>
    <property type="match status" value="1"/>
</dbReference>
<comment type="subcellular location">
    <subcellularLocation>
        <location evidence="1">Nucleus</location>
    </subcellularLocation>
</comment>
<dbReference type="EMBL" id="JBJUIK010000010">
    <property type="protein sequence ID" value="KAL3516787.1"/>
    <property type="molecule type" value="Genomic_DNA"/>
</dbReference>
<dbReference type="InterPro" id="IPR008251">
    <property type="entry name" value="Chromo_shadow_dom"/>
</dbReference>
<feature type="domain" description="Chromo shadow" evidence="4">
    <location>
        <begin position="125"/>
        <end position="196"/>
    </location>
</feature>
<evidence type="ECO:0000313" key="6">
    <source>
        <dbReference type="Proteomes" id="UP001630127"/>
    </source>
</evidence>
<dbReference type="SMART" id="SM00300">
    <property type="entry name" value="ChSh"/>
    <property type="match status" value="1"/>
</dbReference>
<dbReference type="AlphaFoldDB" id="A0ABD2ZEI4"/>
<reference evidence="5 6" key="1">
    <citation type="submission" date="2024-11" db="EMBL/GenBank/DDBJ databases">
        <title>A near-complete genome assembly of Cinchona calisaya.</title>
        <authorList>
            <person name="Lian D.C."/>
            <person name="Zhao X.W."/>
            <person name="Wei L."/>
        </authorList>
    </citation>
    <scope>NUCLEOTIDE SEQUENCE [LARGE SCALE GENOMIC DNA]</scope>
    <source>
        <tissue evidence="5">Nenye</tissue>
    </source>
</reference>
<evidence type="ECO:0000256" key="2">
    <source>
        <dbReference type="ARBA" id="ARBA00023242"/>
    </source>
</evidence>